<proteinExistence type="predicted"/>
<evidence type="ECO:0000313" key="1">
    <source>
        <dbReference type="EMBL" id="QDV46772.1"/>
    </source>
</evidence>
<protein>
    <submittedName>
        <fullName evidence="1">Uncharacterized protein</fullName>
    </submittedName>
</protein>
<name>A0A518I0X4_9BACT</name>
<dbReference type="EMBL" id="CP037423">
    <property type="protein sequence ID" value="QDV46772.1"/>
    <property type="molecule type" value="Genomic_DNA"/>
</dbReference>
<dbReference type="Proteomes" id="UP000319004">
    <property type="component" value="Chromosome"/>
</dbReference>
<accession>A0A518I0X4</accession>
<gene>
    <name evidence="1" type="ORF">Enr13x_66810</name>
</gene>
<reference evidence="1 2" key="1">
    <citation type="submission" date="2019-03" db="EMBL/GenBank/DDBJ databases">
        <title>Deep-cultivation of Planctomycetes and their phenomic and genomic characterization uncovers novel biology.</title>
        <authorList>
            <person name="Wiegand S."/>
            <person name="Jogler M."/>
            <person name="Boedeker C."/>
            <person name="Pinto D."/>
            <person name="Vollmers J."/>
            <person name="Rivas-Marin E."/>
            <person name="Kohn T."/>
            <person name="Peeters S.H."/>
            <person name="Heuer A."/>
            <person name="Rast P."/>
            <person name="Oberbeckmann S."/>
            <person name="Bunk B."/>
            <person name="Jeske O."/>
            <person name="Meyerdierks A."/>
            <person name="Storesund J.E."/>
            <person name="Kallscheuer N."/>
            <person name="Luecker S."/>
            <person name="Lage O.M."/>
            <person name="Pohl T."/>
            <person name="Merkel B.J."/>
            <person name="Hornburger P."/>
            <person name="Mueller R.-W."/>
            <person name="Bruemmer F."/>
            <person name="Labrenz M."/>
            <person name="Spormann A.M."/>
            <person name="Op den Camp H."/>
            <person name="Overmann J."/>
            <person name="Amann R."/>
            <person name="Jetten M.S.M."/>
            <person name="Mascher T."/>
            <person name="Medema M.H."/>
            <person name="Devos D.P."/>
            <person name="Kaster A.-K."/>
            <person name="Ovreas L."/>
            <person name="Rohde M."/>
            <person name="Galperin M.Y."/>
            <person name="Jogler C."/>
        </authorList>
    </citation>
    <scope>NUCLEOTIDE SEQUENCE [LARGE SCALE GENOMIC DNA]</scope>
    <source>
        <strain evidence="1 2">Enr13</strain>
    </source>
</reference>
<evidence type="ECO:0000313" key="2">
    <source>
        <dbReference type="Proteomes" id="UP000319004"/>
    </source>
</evidence>
<sequence length="40" mass="4596">MVVGHVPEDIYEKWITTLNLPDVAKRCLEWNDDAPDTTIP</sequence>
<keyword evidence="2" id="KW-1185">Reference proteome</keyword>
<organism evidence="1 2">
    <name type="scientific">Stieleria neptunia</name>
    <dbReference type="NCBI Taxonomy" id="2527979"/>
    <lineage>
        <taxon>Bacteria</taxon>
        <taxon>Pseudomonadati</taxon>
        <taxon>Planctomycetota</taxon>
        <taxon>Planctomycetia</taxon>
        <taxon>Pirellulales</taxon>
        <taxon>Pirellulaceae</taxon>
        <taxon>Stieleria</taxon>
    </lineage>
</organism>
<dbReference type="KEGG" id="snep:Enr13x_66810"/>
<dbReference type="AlphaFoldDB" id="A0A518I0X4"/>